<dbReference type="InterPro" id="IPR027417">
    <property type="entry name" value="P-loop_NTPase"/>
</dbReference>
<dbReference type="PROSITE" id="PS51722">
    <property type="entry name" value="G_TR_2"/>
    <property type="match status" value="1"/>
</dbReference>
<dbReference type="EMBL" id="FO082277">
    <property type="protein sequence ID" value="CCO15156.1"/>
    <property type="molecule type" value="Genomic_DNA"/>
</dbReference>
<dbReference type="FunFam" id="3.30.70.240:FF:000002">
    <property type="entry name" value="GTP-binding protein TypA"/>
    <property type="match status" value="1"/>
</dbReference>
<dbReference type="GO" id="GO:0042254">
    <property type="term" value="P:ribosome biogenesis"/>
    <property type="evidence" value="ECO:0007669"/>
    <property type="project" value="UniProtKB-ARBA"/>
</dbReference>
<feature type="domain" description="Tr-type G" evidence="1">
    <location>
        <begin position="64"/>
        <end position="259"/>
    </location>
</feature>
<dbReference type="PRINTS" id="PR00315">
    <property type="entry name" value="ELONGATNFCT"/>
</dbReference>
<dbReference type="CDD" id="cd03710">
    <property type="entry name" value="BipA_TypA_C"/>
    <property type="match status" value="1"/>
</dbReference>
<dbReference type="GO" id="GO:1990904">
    <property type="term" value="C:ribonucleoprotein complex"/>
    <property type="evidence" value="ECO:0007669"/>
    <property type="project" value="TreeGrafter"/>
</dbReference>
<name>K8EBD0_9CHLO</name>
<dbReference type="InterPro" id="IPR005225">
    <property type="entry name" value="Small_GTP-bd"/>
</dbReference>
<dbReference type="STRING" id="41875.K8EBD0"/>
<dbReference type="PANTHER" id="PTHR42908:SF8">
    <property type="entry name" value="TR-TYPE G DOMAIN-CONTAINING PROTEIN"/>
    <property type="match status" value="1"/>
</dbReference>
<protein>
    <submittedName>
        <fullName evidence="2">GTP-binding protein TypA</fullName>
    </submittedName>
</protein>
<dbReference type="InterPro" id="IPR000640">
    <property type="entry name" value="EFG_V-like"/>
</dbReference>
<dbReference type="Gene3D" id="3.30.70.240">
    <property type="match status" value="1"/>
</dbReference>
<dbReference type="SUPFAM" id="SSF54980">
    <property type="entry name" value="EF-G C-terminal domain-like"/>
    <property type="match status" value="2"/>
</dbReference>
<reference evidence="2 3" key="1">
    <citation type="submission" date="2011-10" db="EMBL/GenBank/DDBJ databases">
        <authorList>
            <person name="Genoscope - CEA"/>
        </authorList>
    </citation>
    <scope>NUCLEOTIDE SEQUENCE [LARGE SCALE GENOMIC DNA]</scope>
    <source>
        <strain evidence="2 3">RCC 1105</strain>
    </source>
</reference>
<dbReference type="GeneID" id="19017397"/>
<dbReference type="InterPro" id="IPR048876">
    <property type="entry name" value="BipA_C"/>
</dbReference>
<dbReference type="FunFam" id="3.30.70.870:FF:000003">
    <property type="entry name" value="GTP-binding protein TypA"/>
    <property type="match status" value="1"/>
</dbReference>
<dbReference type="NCBIfam" id="TIGR00231">
    <property type="entry name" value="small_GTP"/>
    <property type="match status" value="1"/>
</dbReference>
<dbReference type="eggNOG" id="KOG0462">
    <property type="taxonomic scope" value="Eukaryota"/>
</dbReference>
<dbReference type="NCBIfam" id="TIGR01394">
    <property type="entry name" value="TypA_BipA"/>
    <property type="match status" value="1"/>
</dbReference>
<dbReference type="Gene3D" id="3.40.50.300">
    <property type="entry name" value="P-loop containing nucleotide triphosphate hydrolases"/>
    <property type="match status" value="1"/>
</dbReference>
<dbReference type="GO" id="GO:0009409">
    <property type="term" value="P:response to cold"/>
    <property type="evidence" value="ECO:0007669"/>
    <property type="project" value="UniProtKB-ARBA"/>
</dbReference>
<dbReference type="GO" id="GO:0010467">
    <property type="term" value="P:gene expression"/>
    <property type="evidence" value="ECO:0007669"/>
    <property type="project" value="UniProtKB-ARBA"/>
</dbReference>
<dbReference type="InterPro" id="IPR035651">
    <property type="entry name" value="BipA_V"/>
</dbReference>
<dbReference type="Pfam" id="PF00679">
    <property type="entry name" value="EFG_C"/>
    <property type="match status" value="1"/>
</dbReference>
<dbReference type="FunFam" id="3.40.50.300:FF:000055">
    <property type="entry name" value="GTP-binding protein TypA"/>
    <property type="match status" value="1"/>
</dbReference>
<dbReference type="CDD" id="cd01891">
    <property type="entry name" value="TypA_BipA"/>
    <property type="match status" value="1"/>
</dbReference>
<sequence>MSTAQHAFSARAMMAATSFSQKALRAKRATTSTTTIQTTKRSLSIKSAIAEPETATGTAKKPRDDLRNIAIIAHVDHGKTTLVDSMLKQSSVFRDNEKVEERIMDSNDLERERGITILSKNTSVDYKGTKLNIVDTPGHADFGGEVERVLNMVDGVLLLVDAQEGPMPQTRFVLKKALALGLKVLVVVNKVDRDGARPDWVVDTTFDLFCSLGADDECCDFPVVYASGFQGIAGDDYTDMSTTLEPLFEAILREVPPPKVDMEAPLQMMVTNLDYDDFKGRIALGRVNQGTISKNQQIKIGVPDEPTRNGKINELFVYRNFAKSSIEEVGAGDICAIAGLPDVMIGETIFVDGSEPLTRLSVEEPTVRMSLSVNMSPFAGKEGKFVTSRNIKDRLDRELERNLALRVEPGETADTFVVCGRGALHITILIETMRREGFEFCIGPPEVIYQEIDGRKCEPFEEAQIEVGEEYTGSCVDLLSQRKGQMLDLVTNDKGQTTLKYSIPTRGLLGLRNAILTATRGTAVLNTNFEAYKEWAGEIQQRDNGSLVAFETGAATSYAMFSAQERGILFIKPQTEVYEGMVVGIHQRAGDLKVNVAKKKAATNVRSNKDATVVLNEPKTLSLDDCVEYIGPDELVEITPLNIRIMKNPKMGKRADRSKKGGN</sequence>
<dbReference type="InterPro" id="IPR009000">
    <property type="entry name" value="Transl_B-barrel_sf"/>
</dbReference>
<evidence type="ECO:0000313" key="3">
    <source>
        <dbReference type="Proteomes" id="UP000198341"/>
    </source>
</evidence>
<dbReference type="InterPro" id="IPR006298">
    <property type="entry name" value="BipA"/>
</dbReference>
<dbReference type="InterPro" id="IPR000795">
    <property type="entry name" value="T_Tr_GTP-bd_dom"/>
</dbReference>
<dbReference type="HAMAP" id="MF_00849">
    <property type="entry name" value="BipA"/>
    <property type="match status" value="1"/>
</dbReference>
<dbReference type="PANTHER" id="PTHR42908">
    <property type="entry name" value="TRANSLATION ELONGATION FACTOR-RELATED"/>
    <property type="match status" value="1"/>
</dbReference>
<keyword evidence="3" id="KW-1185">Reference proteome</keyword>
<dbReference type="PROSITE" id="PS00301">
    <property type="entry name" value="G_TR_1"/>
    <property type="match status" value="1"/>
</dbReference>
<dbReference type="GO" id="GO:0005525">
    <property type="term" value="F:GTP binding"/>
    <property type="evidence" value="ECO:0007669"/>
    <property type="project" value="InterPro"/>
</dbReference>
<dbReference type="InterPro" id="IPR047043">
    <property type="entry name" value="BipA_III"/>
</dbReference>
<dbReference type="Gene3D" id="2.40.30.10">
    <property type="entry name" value="Translation factors"/>
    <property type="match status" value="1"/>
</dbReference>
<dbReference type="CDD" id="cd03691">
    <property type="entry name" value="BipA_TypA_II"/>
    <property type="match status" value="1"/>
</dbReference>
<dbReference type="GO" id="GO:0003924">
    <property type="term" value="F:GTPase activity"/>
    <property type="evidence" value="ECO:0007669"/>
    <property type="project" value="InterPro"/>
</dbReference>
<dbReference type="InterPro" id="IPR047041">
    <property type="entry name" value="BipA_GTP-bd_dom"/>
</dbReference>
<accession>K8EBD0</accession>
<dbReference type="FunFam" id="2.40.50.250:FF:000001">
    <property type="entry name" value="GTP-binding protein TypA"/>
    <property type="match status" value="1"/>
</dbReference>
<dbReference type="Pfam" id="PF03144">
    <property type="entry name" value="GTP_EFTU_D2"/>
    <property type="match status" value="1"/>
</dbReference>
<dbReference type="Gene3D" id="3.30.70.870">
    <property type="entry name" value="Elongation Factor G (Translational Gtpase), domain 3"/>
    <property type="match status" value="1"/>
</dbReference>
<gene>
    <name evidence="2" type="ORF">Bathy02g02840</name>
</gene>
<evidence type="ECO:0000259" key="1">
    <source>
        <dbReference type="PROSITE" id="PS51722"/>
    </source>
</evidence>
<dbReference type="Gene3D" id="2.40.50.250">
    <property type="entry name" value="bipa protein"/>
    <property type="match status" value="1"/>
</dbReference>
<dbReference type="AlphaFoldDB" id="K8EBD0"/>
<dbReference type="InterPro" id="IPR035647">
    <property type="entry name" value="EFG_III/V"/>
</dbReference>
<dbReference type="FunFam" id="2.40.30.10:FF:000016">
    <property type="entry name" value="GTP-binding protein TypA"/>
    <property type="match status" value="1"/>
</dbReference>
<dbReference type="KEGG" id="bpg:Bathy02g02840"/>
<dbReference type="SUPFAM" id="SSF50447">
    <property type="entry name" value="Translation proteins"/>
    <property type="match status" value="1"/>
</dbReference>
<dbReference type="SUPFAM" id="SSF52540">
    <property type="entry name" value="P-loop containing nucleoside triphosphate hydrolases"/>
    <property type="match status" value="1"/>
</dbReference>
<dbReference type="Pfam" id="PF00009">
    <property type="entry name" value="GTP_EFTU"/>
    <property type="match status" value="1"/>
</dbReference>
<organism evidence="2 3">
    <name type="scientific">Bathycoccus prasinos</name>
    <dbReference type="NCBI Taxonomy" id="41875"/>
    <lineage>
        <taxon>Eukaryota</taxon>
        <taxon>Viridiplantae</taxon>
        <taxon>Chlorophyta</taxon>
        <taxon>Mamiellophyceae</taxon>
        <taxon>Mamiellales</taxon>
        <taxon>Bathycoccaceae</taxon>
        <taxon>Bathycoccus</taxon>
    </lineage>
</organism>
<dbReference type="Pfam" id="PF21018">
    <property type="entry name" value="BipA_C"/>
    <property type="match status" value="1"/>
</dbReference>
<dbReference type="GO" id="GO:0005829">
    <property type="term" value="C:cytosol"/>
    <property type="evidence" value="ECO:0007669"/>
    <property type="project" value="TreeGrafter"/>
</dbReference>
<evidence type="ECO:0000313" key="2">
    <source>
        <dbReference type="EMBL" id="CCO15156.1"/>
    </source>
</evidence>
<dbReference type="RefSeq" id="XP_007514916.1">
    <property type="nucleotide sequence ID" value="XM_007514854.1"/>
</dbReference>
<dbReference type="Proteomes" id="UP000198341">
    <property type="component" value="Chromosome 2"/>
</dbReference>
<dbReference type="InterPro" id="IPR042116">
    <property type="entry name" value="TypA/BipA_C"/>
</dbReference>
<dbReference type="InterPro" id="IPR047042">
    <property type="entry name" value="BipA_II"/>
</dbReference>
<proteinExistence type="inferred from homology"/>
<dbReference type="CDD" id="cd16263">
    <property type="entry name" value="BipA_III"/>
    <property type="match status" value="1"/>
</dbReference>
<dbReference type="InterPro" id="IPR004161">
    <property type="entry name" value="EFTu-like_2"/>
</dbReference>
<dbReference type="InterPro" id="IPR031157">
    <property type="entry name" value="G_TR_CS"/>
</dbReference>
<dbReference type="OrthoDB" id="364892at2759"/>